<proteinExistence type="predicted"/>
<evidence type="ECO:0000313" key="1">
    <source>
        <dbReference type="EMBL" id="WFP17617.1"/>
    </source>
</evidence>
<dbReference type="EMBL" id="CP121252">
    <property type="protein sequence ID" value="WFP17617.1"/>
    <property type="molecule type" value="Genomic_DNA"/>
</dbReference>
<sequence length="77" mass="8573">MKRSAFWTLMNDEFGEANAEVIASSLVLPTLHETAQDALARGVDPREVWAAVCDLHQIPAARRWGRDIAPRDTPGWS</sequence>
<dbReference type="Pfam" id="PF11248">
    <property type="entry name" value="DUF3046"/>
    <property type="match status" value="1"/>
</dbReference>
<organism evidence="1 2">
    <name type="scientific">Citricoccus muralis</name>
    <dbReference type="NCBI Taxonomy" id="169134"/>
    <lineage>
        <taxon>Bacteria</taxon>
        <taxon>Bacillati</taxon>
        <taxon>Actinomycetota</taxon>
        <taxon>Actinomycetes</taxon>
        <taxon>Micrococcales</taxon>
        <taxon>Micrococcaceae</taxon>
        <taxon>Citricoccus</taxon>
    </lineage>
</organism>
<reference evidence="1 2" key="1">
    <citation type="submission" date="2023-04" db="EMBL/GenBank/DDBJ databases">
        <title>Funneling lignin-derived compounds into biodiesel using alkali-halophilic Citricoccus sp. P2.</title>
        <authorList>
            <person name="Luo C.-B."/>
        </authorList>
    </citation>
    <scope>NUCLEOTIDE SEQUENCE [LARGE SCALE GENOMIC DNA]</scope>
    <source>
        <strain evidence="1 2">P2</strain>
    </source>
</reference>
<keyword evidence="2" id="KW-1185">Reference proteome</keyword>
<protein>
    <submittedName>
        <fullName evidence="1">DUF3046 domain-containing protein</fullName>
    </submittedName>
</protein>
<accession>A0ABY8H8X6</accession>
<dbReference type="RefSeq" id="WP_278159251.1">
    <property type="nucleotide sequence ID" value="NZ_CP121252.1"/>
</dbReference>
<gene>
    <name evidence="1" type="ORF">P8192_05805</name>
</gene>
<dbReference type="Proteomes" id="UP001219037">
    <property type="component" value="Chromosome"/>
</dbReference>
<evidence type="ECO:0000313" key="2">
    <source>
        <dbReference type="Proteomes" id="UP001219037"/>
    </source>
</evidence>
<name>A0ABY8H8X6_9MICC</name>
<dbReference type="InterPro" id="IPR021408">
    <property type="entry name" value="DUF3046"/>
</dbReference>